<evidence type="ECO:0000259" key="4">
    <source>
        <dbReference type="SMART" id="SM00965"/>
    </source>
</evidence>
<accession>A0ABT8EKV0</accession>
<dbReference type="SMART" id="SM00965">
    <property type="entry name" value="STN"/>
    <property type="match status" value="1"/>
</dbReference>
<keyword evidence="1" id="KW-0813">Transport</keyword>
<feature type="domain" description="Secretin/TonB short N-terminal" evidence="4">
    <location>
        <begin position="55"/>
        <end position="109"/>
    </location>
</feature>
<comment type="caution">
    <text evidence="5">The sequence shown here is derived from an EMBL/GenBank/DDBJ whole genome shotgun (WGS) entry which is preliminary data.</text>
</comment>
<evidence type="ECO:0000313" key="5">
    <source>
        <dbReference type="EMBL" id="MDN4121924.1"/>
    </source>
</evidence>
<evidence type="ECO:0000313" key="6">
    <source>
        <dbReference type="Proteomes" id="UP001168613"/>
    </source>
</evidence>
<sequence length="145" mass="15816">MLAFFYAGSAPYCFAGLFFLVLTQQAYAQAQLFDFDIPAQQLSAALKQYSSLSQQPILIRSQLSEGVQSSAVKGRYTALEALQALLRNTSLHATVIHETSQSIYVIQAQPNQTAPLAPTLQGYPGLIQQQIIQHLCQSSASPPNK</sequence>
<dbReference type="Proteomes" id="UP001168613">
    <property type="component" value="Unassembled WGS sequence"/>
</dbReference>
<organism evidence="5 6">
    <name type="scientific">Alcaligenes endophyticus</name>
    <dbReference type="NCBI Taxonomy" id="1929088"/>
    <lineage>
        <taxon>Bacteria</taxon>
        <taxon>Pseudomonadati</taxon>
        <taxon>Pseudomonadota</taxon>
        <taxon>Betaproteobacteria</taxon>
        <taxon>Burkholderiales</taxon>
        <taxon>Alcaligenaceae</taxon>
        <taxon>Alcaligenes</taxon>
    </lineage>
</organism>
<dbReference type="RefSeq" id="WP_266123069.1">
    <property type="nucleotide sequence ID" value="NZ_JAJHNU010000003.1"/>
</dbReference>
<dbReference type="Gene3D" id="3.55.50.30">
    <property type="match status" value="1"/>
</dbReference>
<keyword evidence="2" id="KW-0472">Membrane</keyword>
<name>A0ABT8EKV0_9BURK</name>
<keyword evidence="3" id="KW-0998">Cell outer membrane</keyword>
<gene>
    <name evidence="5" type="ORF">LMS43_11560</name>
</gene>
<dbReference type="EMBL" id="JAJHNU010000003">
    <property type="protein sequence ID" value="MDN4121924.1"/>
    <property type="molecule type" value="Genomic_DNA"/>
</dbReference>
<dbReference type="InterPro" id="IPR011662">
    <property type="entry name" value="Secretin/TonB_short_N"/>
</dbReference>
<keyword evidence="6" id="KW-1185">Reference proteome</keyword>
<reference evidence="5" key="1">
    <citation type="submission" date="2021-11" db="EMBL/GenBank/DDBJ databases">
        <title>Draft genome sequence of Alcaligenes endophyticus type strain CCUG 75668T.</title>
        <authorList>
            <person name="Salva-Serra F."/>
            <person name="Duran R.E."/>
            <person name="Seeger M."/>
            <person name="Moore E.R.B."/>
            <person name="Jaen-Luchoro D."/>
        </authorList>
    </citation>
    <scope>NUCLEOTIDE SEQUENCE</scope>
    <source>
        <strain evidence="5">CCUG 75668</strain>
    </source>
</reference>
<evidence type="ECO:0000256" key="3">
    <source>
        <dbReference type="ARBA" id="ARBA00023237"/>
    </source>
</evidence>
<proteinExistence type="predicted"/>
<evidence type="ECO:0000256" key="1">
    <source>
        <dbReference type="ARBA" id="ARBA00022448"/>
    </source>
</evidence>
<protein>
    <submittedName>
        <fullName evidence="5">STN domain-containing protein</fullName>
    </submittedName>
</protein>
<evidence type="ECO:0000256" key="2">
    <source>
        <dbReference type="ARBA" id="ARBA00023136"/>
    </source>
</evidence>